<evidence type="ECO:0000259" key="2">
    <source>
        <dbReference type="Pfam" id="PF11274"/>
    </source>
</evidence>
<keyword evidence="4" id="KW-1185">Reference proteome</keyword>
<sequence length="330" mass="36487">MSNEADSSAAPGNLQHPRTSSSHRSSSETDATPPPPLGKLVRMRALKPSELPAHPALASYQAQATLPDLQQFVASALDEGLTFIREYLPKKFKIKHKDRGSHPSSAPIEVRERNVKPKELPAEVRPAKDDQVETWFARKSIHQNAAKGGTASWDEFDHGLREDHSQHEMEYTPDVKDSHKVLDWDAQLGELQHRAGAWHHVHMSIVEMLHHIPSPLNNRVFPVLVITAKAHNRIIVVQIPVQVASVSGVKYAAGGKDSKITVGMYCSIEYCELTDHAHKICWQMATASNAKGSLPMWAQKMGVPNAVVKDVGLFIGWTAERRKASAAKES</sequence>
<feature type="region of interest" description="Disordered" evidence="1">
    <location>
        <begin position="1"/>
        <end position="48"/>
    </location>
</feature>
<dbReference type="AlphaFoldDB" id="A0A9P4Q2M1"/>
<dbReference type="Pfam" id="PF11274">
    <property type="entry name" value="DUF3074"/>
    <property type="match status" value="1"/>
</dbReference>
<protein>
    <recommendedName>
        <fullName evidence="2">DUF3074 domain-containing protein</fullName>
    </recommendedName>
</protein>
<evidence type="ECO:0000313" key="4">
    <source>
        <dbReference type="Proteomes" id="UP000799441"/>
    </source>
</evidence>
<comment type="caution">
    <text evidence="3">The sequence shown here is derived from an EMBL/GenBank/DDBJ whole genome shotgun (WGS) entry which is preliminary data.</text>
</comment>
<dbReference type="InterPro" id="IPR024500">
    <property type="entry name" value="DUF3074"/>
</dbReference>
<evidence type="ECO:0000256" key="1">
    <source>
        <dbReference type="SAM" id="MobiDB-lite"/>
    </source>
</evidence>
<feature type="domain" description="DUF3074" evidence="2">
    <location>
        <begin position="135"/>
        <end position="318"/>
    </location>
</feature>
<dbReference type="OrthoDB" id="6423603at2759"/>
<organism evidence="3 4">
    <name type="scientific">Polychaeton citri CBS 116435</name>
    <dbReference type="NCBI Taxonomy" id="1314669"/>
    <lineage>
        <taxon>Eukaryota</taxon>
        <taxon>Fungi</taxon>
        <taxon>Dikarya</taxon>
        <taxon>Ascomycota</taxon>
        <taxon>Pezizomycotina</taxon>
        <taxon>Dothideomycetes</taxon>
        <taxon>Dothideomycetidae</taxon>
        <taxon>Capnodiales</taxon>
        <taxon>Capnodiaceae</taxon>
        <taxon>Polychaeton</taxon>
    </lineage>
</organism>
<dbReference type="Proteomes" id="UP000799441">
    <property type="component" value="Unassembled WGS sequence"/>
</dbReference>
<dbReference type="EMBL" id="MU003811">
    <property type="protein sequence ID" value="KAF2719432.1"/>
    <property type="molecule type" value="Genomic_DNA"/>
</dbReference>
<dbReference type="PANTHER" id="PTHR40370">
    <property type="entry name" value="EXPRESSED PROTEIN"/>
    <property type="match status" value="1"/>
</dbReference>
<gene>
    <name evidence="3" type="ORF">K431DRAFT_286724</name>
</gene>
<accession>A0A9P4Q2M1</accession>
<evidence type="ECO:0000313" key="3">
    <source>
        <dbReference type="EMBL" id="KAF2719432.1"/>
    </source>
</evidence>
<dbReference type="PANTHER" id="PTHR40370:SF1">
    <property type="entry name" value="DUF3074 DOMAIN-CONTAINING PROTEIN"/>
    <property type="match status" value="1"/>
</dbReference>
<reference evidence="3" key="1">
    <citation type="journal article" date="2020" name="Stud. Mycol.">
        <title>101 Dothideomycetes genomes: a test case for predicting lifestyles and emergence of pathogens.</title>
        <authorList>
            <person name="Haridas S."/>
            <person name="Albert R."/>
            <person name="Binder M."/>
            <person name="Bloem J."/>
            <person name="Labutti K."/>
            <person name="Salamov A."/>
            <person name="Andreopoulos B."/>
            <person name="Baker S."/>
            <person name="Barry K."/>
            <person name="Bills G."/>
            <person name="Bluhm B."/>
            <person name="Cannon C."/>
            <person name="Castanera R."/>
            <person name="Culley D."/>
            <person name="Daum C."/>
            <person name="Ezra D."/>
            <person name="Gonzalez J."/>
            <person name="Henrissat B."/>
            <person name="Kuo A."/>
            <person name="Liang C."/>
            <person name="Lipzen A."/>
            <person name="Lutzoni F."/>
            <person name="Magnuson J."/>
            <person name="Mondo S."/>
            <person name="Nolan M."/>
            <person name="Ohm R."/>
            <person name="Pangilinan J."/>
            <person name="Park H.-J."/>
            <person name="Ramirez L."/>
            <person name="Alfaro M."/>
            <person name="Sun H."/>
            <person name="Tritt A."/>
            <person name="Yoshinaga Y."/>
            <person name="Zwiers L.-H."/>
            <person name="Turgeon B."/>
            <person name="Goodwin S."/>
            <person name="Spatafora J."/>
            <person name="Crous P."/>
            <person name="Grigoriev I."/>
        </authorList>
    </citation>
    <scope>NUCLEOTIDE SEQUENCE</scope>
    <source>
        <strain evidence="3">CBS 116435</strain>
    </source>
</reference>
<proteinExistence type="predicted"/>
<name>A0A9P4Q2M1_9PEZI</name>